<evidence type="ECO:0000313" key="2">
    <source>
        <dbReference type="Proteomes" id="UP000298493"/>
    </source>
</evidence>
<evidence type="ECO:0000313" key="1">
    <source>
        <dbReference type="EMBL" id="TID26068.1"/>
    </source>
</evidence>
<dbReference type="EMBL" id="SNSC02000003">
    <property type="protein sequence ID" value="TID26068.1"/>
    <property type="molecule type" value="Genomic_DNA"/>
</dbReference>
<comment type="caution">
    <text evidence="1">The sequence shown here is derived from an EMBL/GenBank/DDBJ whole genome shotgun (WGS) entry which is preliminary data.</text>
</comment>
<dbReference type="AlphaFoldDB" id="A0A4Z1PCF1"/>
<accession>A0A4Z1PCF1</accession>
<name>A0A4Z1PCF1_9PEZI</name>
<protein>
    <submittedName>
        <fullName evidence="1">Uncharacterized protein</fullName>
    </submittedName>
</protein>
<proteinExistence type="predicted"/>
<gene>
    <name evidence="1" type="ORF">E6O75_ATG03931</name>
</gene>
<organism evidence="1 2">
    <name type="scientific">Venturia nashicola</name>
    <dbReference type="NCBI Taxonomy" id="86259"/>
    <lineage>
        <taxon>Eukaryota</taxon>
        <taxon>Fungi</taxon>
        <taxon>Dikarya</taxon>
        <taxon>Ascomycota</taxon>
        <taxon>Pezizomycotina</taxon>
        <taxon>Dothideomycetes</taxon>
        <taxon>Pleosporomycetidae</taxon>
        <taxon>Venturiales</taxon>
        <taxon>Venturiaceae</taxon>
        <taxon>Venturia</taxon>
    </lineage>
</organism>
<dbReference type="Proteomes" id="UP000298493">
    <property type="component" value="Unassembled WGS sequence"/>
</dbReference>
<reference evidence="1 2" key="1">
    <citation type="submission" date="2019-04" db="EMBL/GenBank/DDBJ databases">
        <title>High contiguity whole genome sequence and gene annotation resource for two Venturia nashicola isolates.</title>
        <authorList>
            <person name="Prokchorchik M."/>
            <person name="Won K."/>
            <person name="Lee Y."/>
            <person name="Choi E.D."/>
            <person name="Segonzac C."/>
            <person name="Sohn K.H."/>
        </authorList>
    </citation>
    <scope>NUCLEOTIDE SEQUENCE [LARGE SCALE GENOMIC DNA]</scope>
    <source>
        <strain evidence="1 2">PRI2</strain>
    </source>
</reference>
<keyword evidence="2" id="KW-1185">Reference proteome</keyword>
<sequence length="180" mass="20334">MNITYYAVAVLSIFFTPRPFDISHQIAKRLPKHLNSKKMEELVDKTLCGVFLAMWEFLAPQMAYPSILFSRKAKSKDKRSIQPEGLKEFGKVGEGSGARDAWKAGEAWIAGEVWGAGNYGHNNDCGMKSGCSASRANGNYAESELECIYGHKETYEKRKTRHKHEARCRRRGAILDRRCA</sequence>